<feature type="binding site" evidence="10">
    <location>
        <position position="20"/>
    </location>
    <ligand>
        <name>[4Fe-4S] cluster</name>
        <dbReference type="ChEBI" id="CHEBI:49883"/>
        <label>1</label>
        <note>4Fe-4S-S-AdoMet</note>
    </ligand>
</feature>
<gene>
    <name evidence="10 12" type="primary">moaA</name>
    <name evidence="12" type="ORF">CLCY_11c00320</name>
</gene>
<feature type="domain" description="Radical SAM core" evidence="11">
    <location>
        <begin position="4"/>
        <end position="223"/>
    </location>
</feature>
<keyword evidence="7 10" id="KW-0342">GTP-binding</keyword>
<evidence type="ECO:0000256" key="6">
    <source>
        <dbReference type="ARBA" id="ARBA00023014"/>
    </source>
</evidence>
<dbReference type="Gene3D" id="3.20.20.70">
    <property type="entry name" value="Aldolase class I"/>
    <property type="match status" value="1"/>
</dbReference>
<dbReference type="GO" id="GO:0006777">
    <property type="term" value="P:Mo-molybdopterin cofactor biosynthetic process"/>
    <property type="evidence" value="ECO:0007669"/>
    <property type="project" value="UniProtKB-UniRule"/>
</dbReference>
<dbReference type="Pfam" id="PF06463">
    <property type="entry name" value="Mob_synth_C"/>
    <property type="match status" value="1"/>
</dbReference>
<feature type="binding site" evidence="10">
    <location>
        <position position="65"/>
    </location>
    <ligand>
        <name>S-adenosyl-L-methionine</name>
        <dbReference type="ChEBI" id="CHEBI:59789"/>
    </ligand>
</feature>
<dbReference type="OrthoDB" id="9763993at2"/>
<protein>
    <recommendedName>
        <fullName evidence="10">GTP 3',8-cyclase</fullName>
        <ecNumber evidence="10">4.1.99.22</ecNumber>
    </recommendedName>
    <alternativeName>
        <fullName evidence="10">Molybdenum cofactor biosynthesis protein A</fullName>
    </alternativeName>
</protein>
<evidence type="ECO:0000313" key="12">
    <source>
        <dbReference type="EMBL" id="KMT22698.1"/>
    </source>
</evidence>
<dbReference type="SFLD" id="SFLDG01067">
    <property type="entry name" value="SPASM/twitch_domain_containing"/>
    <property type="match status" value="1"/>
</dbReference>
<evidence type="ECO:0000256" key="2">
    <source>
        <dbReference type="ARBA" id="ARBA00022691"/>
    </source>
</evidence>
<dbReference type="NCBIfam" id="NF001199">
    <property type="entry name" value="PRK00164.2-1"/>
    <property type="match status" value="1"/>
</dbReference>
<sequence>MRDNYNRDIDYVRISLTEKCNLKCIYCMPEGYVPRGEEEITREDVNKILVTLASMGIKKVRFTGGEPLVRNDIVDIIKDTKKIPGIKDIAITTNAVLLDKKIYDLKEAGLTRINISLDSLKPETFKNITGGNVEGILNGIKKAVELGIFVKLNMLPIKGYNDNEIEDFINLTKDMPIDVRFIELMPMGPAKDFRGIKSDDIKDIIVKMGKDYTEIENEGTGPAILFKLEGHKGRVGFISPMSHKFCHLCNRIRITSDKKLKTCLHNLGEVDLGPFINDSDALKEVLNQGILKKYEKHTLDTDNISKSGREMVRIGG</sequence>
<dbReference type="InterPro" id="IPR006638">
    <property type="entry name" value="Elp3/MiaA/NifB-like_rSAM"/>
</dbReference>
<dbReference type="EMBL" id="LFVU01000005">
    <property type="protein sequence ID" value="KMT22698.1"/>
    <property type="molecule type" value="Genomic_DNA"/>
</dbReference>
<comment type="function">
    <text evidence="10">Catalyzes the cyclization of GTP to (8S)-3',8-cyclo-7,8-dihydroguanosine 5'-triphosphate.</text>
</comment>
<dbReference type="SFLD" id="SFLDG01386">
    <property type="entry name" value="main_SPASM_domain-containing"/>
    <property type="match status" value="1"/>
</dbReference>
<dbReference type="InterPro" id="IPR010505">
    <property type="entry name" value="MoaA_twitch"/>
</dbReference>
<evidence type="ECO:0000256" key="9">
    <source>
        <dbReference type="ARBA" id="ARBA00023239"/>
    </source>
</evidence>
<dbReference type="SMART" id="SM00729">
    <property type="entry name" value="Elp3"/>
    <property type="match status" value="1"/>
</dbReference>
<dbReference type="PANTHER" id="PTHR22960:SF0">
    <property type="entry name" value="MOLYBDENUM COFACTOR BIOSYNTHESIS PROTEIN 1"/>
    <property type="match status" value="1"/>
</dbReference>
<evidence type="ECO:0000256" key="10">
    <source>
        <dbReference type="HAMAP-Rule" id="MF_01225"/>
    </source>
</evidence>
<dbReference type="SFLD" id="SFLDS00029">
    <property type="entry name" value="Radical_SAM"/>
    <property type="match status" value="1"/>
</dbReference>
<dbReference type="InterPro" id="IPR058240">
    <property type="entry name" value="rSAM_sf"/>
</dbReference>
<feature type="binding site" evidence="10">
    <location>
        <position position="246"/>
    </location>
    <ligand>
        <name>[4Fe-4S] cluster</name>
        <dbReference type="ChEBI" id="CHEBI:49883"/>
        <label>2</label>
        <note>4Fe-4S-substrate</note>
    </ligand>
</feature>
<dbReference type="EC" id="4.1.99.22" evidence="10"/>
<dbReference type="AlphaFoldDB" id="A0A0J8DEU1"/>
<feature type="binding site" evidence="10">
    <location>
        <position position="185"/>
    </location>
    <ligand>
        <name>S-adenosyl-L-methionine</name>
        <dbReference type="ChEBI" id="CHEBI:59789"/>
    </ligand>
</feature>
<comment type="similarity">
    <text evidence="10">Belongs to the radical SAM superfamily. MoaA family.</text>
</comment>
<name>A0A0J8DEU1_CLOCY</name>
<keyword evidence="4 10" id="KW-0547">Nucleotide-binding</keyword>
<dbReference type="GO" id="GO:0005525">
    <property type="term" value="F:GTP binding"/>
    <property type="evidence" value="ECO:0007669"/>
    <property type="project" value="UniProtKB-UniRule"/>
</dbReference>
<comment type="caution">
    <text evidence="12">The sequence shown here is derived from an EMBL/GenBank/DDBJ whole genome shotgun (WGS) entry which is preliminary data.</text>
</comment>
<dbReference type="InterPro" id="IPR013785">
    <property type="entry name" value="Aldolase_TIM"/>
</dbReference>
<dbReference type="NCBIfam" id="TIGR02666">
    <property type="entry name" value="moaA"/>
    <property type="match status" value="1"/>
</dbReference>
<evidence type="ECO:0000256" key="5">
    <source>
        <dbReference type="ARBA" id="ARBA00023004"/>
    </source>
</evidence>
<dbReference type="SUPFAM" id="SSF102114">
    <property type="entry name" value="Radical SAM enzymes"/>
    <property type="match status" value="1"/>
</dbReference>
<dbReference type="GO" id="GO:0061798">
    <property type="term" value="F:GTP 3',8'-cyclase activity"/>
    <property type="evidence" value="ECO:0007669"/>
    <property type="project" value="UniProtKB-UniRule"/>
</dbReference>
<evidence type="ECO:0000259" key="11">
    <source>
        <dbReference type="PROSITE" id="PS51918"/>
    </source>
</evidence>
<proteinExistence type="inferred from homology"/>
<feature type="binding site" evidence="10">
    <location>
        <position position="27"/>
    </location>
    <ligand>
        <name>[4Fe-4S] cluster</name>
        <dbReference type="ChEBI" id="CHEBI:49883"/>
        <label>1</label>
        <note>4Fe-4S-S-AdoMet</note>
    </ligand>
</feature>
<dbReference type="PANTHER" id="PTHR22960">
    <property type="entry name" value="MOLYBDOPTERIN COFACTOR SYNTHESIS PROTEIN A"/>
    <property type="match status" value="1"/>
</dbReference>
<dbReference type="SFLD" id="SFLDG01383">
    <property type="entry name" value="cyclic_pyranopterin_phosphate"/>
    <property type="match status" value="1"/>
</dbReference>
<dbReference type="CDD" id="cd21117">
    <property type="entry name" value="Twitch_MoaA"/>
    <property type="match status" value="1"/>
</dbReference>
<evidence type="ECO:0000313" key="13">
    <source>
        <dbReference type="Proteomes" id="UP000036756"/>
    </source>
</evidence>
<dbReference type="GO" id="GO:0046872">
    <property type="term" value="F:metal ion binding"/>
    <property type="evidence" value="ECO:0007669"/>
    <property type="project" value="UniProtKB-KW"/>
</dbReference>
<dbReference type="GO" id="GO:0061799">
    <property type="term" value="F:cyclic pyranopterin monophosphate synthase activity"/>
    <property type="evidence" value="ECO:0007669"/>
    <property type="project" value="TreeGrafter"/>
</dbReference>
<evidence type="ECO:0000256" key="1">
    <source>
        <dbReference type="ARBA" id="ARBA00022485"/>
    </source>
</evidence>
<dbReference type="PROSITE" id="PS51918">
    <property type="entry name" value="RADICAL_SAM"/>
    <property type="match status" value="1"/>
</dbReference>
<dbReference type="InterPro" id="IPR040064">
    <property type="entry name" value="MoaA-like"/>
</dbReference>
<comment type="subunit">
    <text evidence="10">Monomer and homodimer.</text>
</comment>
<dbReference type="InterPro" id="IPR013483">
    <property type="entry name" value="MoaA"/>
</dbReference>
<feature type="binding site" evidence="10">
    <location>
        <position position="13"/>
    </location>
    <ligand>
        <name>GTP</name>
        <dbReference type="ChEBI" id="CHEBI:37565"/>
    </ligand>
</feature>
<dbReference type="InterPro" id="IPR050105">
    <property type="entry name" value="MoCo_biosynth_MoaA/MoaC"/>
</dbReference>
<evidence type="ECO:0000256" key="7">
    <source>
        <dbReference type="ARBA" id="ARBA00023134"/>
    </source>
</evidence>
<keyword evidence="8 10" id="KW-0501">Molybdenum cofactor biosynthesis</keyword>
<feature type="binding site" evidence="10">
    <location>
        <position position="151"/>
    </location>
    <ligand>
        <name>GTP</name>
        <dbReference type="ChEBI" id="CHEBI:37565"/>
    </ligand>
</feature>
<dbReference type="GO" id="GO:0051539">
    <property type="term" value="F:4 iron, 4 sulfur cluster binding"/>
    <property type="evidence" value="ECO:0007669"/>
    <property type="project" value="UniProtKB-UniRule"/>
</dbReference>
<feature type="binding site" evidence="10">
    <location>
        <position position="26"/>
    </location>
    <ligand>
        <name>S-adenosyl-L-methionine</name>
        <dbReference type="ChEBI" id="CHEBI:59789"/>
    </ligand>
</feature>
<dbReference type="HAMAP" id="MF_01225_B">
    <property type="entry name" value="MoaA_B"/>
    <property type="match status" value="1"/>
</dbReference>
<comment type="cofactor">
    <cofactor evidence="10">
        <name>[4Fe-4S] cluster</name>
        <dbReference type="ChEBI" id="CHEBI:49883"/>
    </cofactor>
    <text evidence="10">Binds 2 [4Fe-4S] clusters. Binds 1 [4Fe-4S] cluster coordinated with 3 cysteines and an exchangeable S-adenosyl-L-methionine and 1 [4Fe-4S] cluster coordinated with 3 cysteines and the GTP-derived substrate.</text>
</comment>
<keyword evidence="13" id="KW-1185">Reference proteome</keyword>
<feature type="binding site" evidence="10">
    <location>
        <position position="249"/>
    </location>
    <ligand>
        <name>[4Fe-4S] cluster</name>
        <dbReference type="ChEBI" id="CHEBI:49883"/>
        <label>2</label>
        <note>4Fe-4S-substrate</note>
    </ligand>
</feature>
<keyword evidence="1 10" id="KW-0004">4Fe-4S</keyword>
<evidence type="ECO:0000256" key="3">
    <source>
        <dbReference type="ARBA" id="ARBA00022723"/>
    </source>
</evidence>
<feature type="binding site" evidence="10">
    <location>
        <begin position="251"/>
        <end position="253"/>
    </location>
    <ligand>
        <name>GTP</name>
        <dbReference type="ChEBI" id="CHEBI:37565"/>
    </ligand>
</feature>
<dbReference type="PATRIC" id="fig|1121307.3.peg.147"/>
<evidence type="ECO:0000256" key="4">
    <source>
        <dbReference type="ARBA" id="ARBA00022741"/>
    </source>
</evidence>
<keyword evidence="5 10" id="KW-0408">Iron</keyword>
<keyword evidence="2 10" id="KW-0949">S-adenosyl-L-methionine</keyword>
<keyword evidence="9 10" id="KW-0456">Lyase</keyword>
<dbReference type="Proteomes" id="UP000036756">
    <property type="component" value="Unassembled WGS sequence"/>
</dbReference>
<keyword evidence="6 10" id="KW-0411">Iron-sulfur</keyword>
<dbReference type="RefSeq" id="WP_048569715.1">
    <property type="nucleotide sequence ID" value="NZ_LFVU01000005.1"/>
</dbReference>
<feature type="binding site" evidence="10">
    <location>
        <position position="24"/>
    </location>
    <ligand>
        <name>[4Fe-4S] cluster</name>
        <dbReference type="ChEBI" id="CHEBI:49883"/>
        <label>1</label>
        <note>4Fe-4S-S-AdoMet</note>
    </ligand>
</feature>
<dbReference type="InterPro" id="IPR007197">
    <property type="entry name" value="rSAM"/>
</dbReference>
<reference evidence="12 13" key="1">
    <citation type="submission" date="2015-06" db="EMBL/GenBank/DDBJ databases">
        <title>Draft genome sequence of the purine-degrading Clostridium cylindrosporum HC-1 (DSM 605).</title>
        <authorList>
            <person name="Poehlein A."/>
            <person name="Schiel-Bengelsdorf B."/>
            <person name="Bengelsdorf F."/>
            <person name="Daniel R."/>
            <person name="Duerre P."/>
        </authorList>
    </citation>
    <scope>NUCLEOTIDE SEQUENCE [LARGE SCALE GENOMIC DNA]</scope>
    <source>
        <strain evidence="12 13">DSM 605</strain>
    </source>
</reference>
<feature type="binding site" evidence="10">
    <location>
        <position position="61"/>
    </location>
    <ligand>
        <name>GTP</name>
        <dbReference type="ChEBI" id="CHEBI:37565"/>
    </ligand>
</feature>
<dbReference type="Pfam" id="PF04055">
    <property type="entry name" value="Radical_SAM"/>
    <property type="match status" value="1"/>
</dbReference>
<dbReference type="STRING" id="1121307.CLCY_11c00320"/>
<feature type="binding site" evidence="10">
    <location>
        <position position="263"/>
    </location>
    <ligand>
        <name>[4Fe-4S] cluster</name>
        <dbReference type="ChEBI" id="CHEBI:49883"/>
        <label>2</label>
        <note>4Fe-4S-substrate</note>
    </ligand>
</feature>
<feature type="binding site" evidence="10">
    <location>
        <position position="116"/>
    </location>
    <ligand>
        <name>S-adenosyl-L-methionine</name>
        <dbReference type="ChEBI" id="CHEBI:59789"/>
    </ligand>
</feature>
<feature type="binding site" evidence="10">
    <location>
        <position position="92"/>
    </location>
    <ligand>
        <name>GTP</name>
        <dbReference type="ChEBI" id="CHEBI:37565"/>
    </ligand>
</feature>
<accession>A0A0J8DEU1</accession>
<evidence type="ECO:0000256" key="8">
    <source>
        <dbReference type="ARBA" id="ARBA00023150"/>
    </source>
</evidence>
<comment type="catalytic activity">
    <reaction evidence="10">
        <text>GTP + AH2 + S-adenosyl-L-methionine = (8S)-3',8-cyclo-7,8-dihydroguanosine 5'-triphosphate + 5'-deoxyadenosine + L-methionine + A + H(+)</text>
        <dbReference type="Rhea" id="RHEA:49576"/>
        <dbReference type="ChEBI" id="CHEBI:13193"/>
        <dbReference type="ChEBI" id="CHEBI:15378"/>
        <dbReference type="ChEBI" id="CHEBI:17319"/>
        <dbReference type="ChEBI" id="CHEBI:17499"/>
        <dbReference type="ChEBI" id="CHEBI:37565"/>
        <dbReference type="ChEBI" id="CHEBI:57844"/>
        <dbReference type="ChEBI" id="CHEBI:59789"/>
        <dbReference type="ChEBI" id="CHEBI:131766"/>
        <dbReference type="EC" id="4.1.99.22"/>
    </reaction>
</comment>
<dbReference type="GO" id="GO:1904047">
    <property type="term" value="F:S-adenosyl-L-methionine binding"/>
    <property type="evidence" value="ECO:0007669"/>
    <property type="project" value="UniProtKB-UniRule"/>
</dbReference>
<dbReference type="CDD" id="cd01335">
    <property type="entry name" value="Radical_SAM"/>
    <property type="match status" value="1"/>
</dbReference>
<comment type="pathway">
    <text evidence="10">Cofactor biosynthesis; molybdopterin biosynthesis.</text>
</comment>
<organism evidence="12 13">
    <name type="scientific">Clostridium cylindrosporum DSM 605</name>
    <dbReference type="NCBI Taxonomy" id="1121307"/>
    <lineage>
        <taxon>Bacteria</taxon>
        <taxon>Bacillati</taxon>
        <taxon>Bacillota</taxon>
        <taxon>Clostridia</taxon>
        <taxon>Eubacteriales</taxon>
        <taxon>Clostridiaceae</taxon>
        <taxon>Clostridium</taxon>
    </lineage>
</organism>
<dbReference type="UniPathway" id="UPA00344"/>
<keyword evidence="3 10" id="KW-0479">Metal-binding</keyword>